<evidence type="ECO:0000313" key="11">
    <source>
        <dbReference type="EMBL" id="OWF43098.1"/>
    </source>
</evidence>
<keyword evidence="12" id="KW-1185">Reference proteome</keyword>
<accession>A0A210Q2W6</accession>
<dbReference type="Proteomes" id="UP000242188">
    <property type="component" value="Unassembled WGS sequence"/>
</dbReference>
<protein>
    <recommendedName>
        <fullName evidence="4">long-chain-fatty-acid--CoA ligase</fullName>
        <ecNumber evidence="4">6.2.1.3</ecNumber>
    </recommendedName>
    <alternativeName>
        <fullName evidence="6">Long-chain-fatty-acid--CoA ligase</fullName>
    </alternativeName>
</protein>
<keyword evidence="8" id="KW-0472">Membrane</keyword>
<keyword evidence="8" id="KW-1133">Transmembrane helix</keyword>
<feature type="transmembrane region" description="Helical" evidence="8">
    <location>
        <begin position="12"/>
        <end position="32"/>
    </location>
</feature>
<evidence type="ECO:0000256" key="4">
    <source>
        <dbReference type="ARBA" id="ARBA00026121"/>
    </source>
</evidence>
<feature type="domain" description="AMP-dependent synthetase/ligase" evidence="9">
    <location>
        <begin position="61"/>
        <end position="385"/>
    </location>
</feature>
<dbReference type="AlphaFoldDB" id="A0A210Q2W6"/>
<dbReference type="InterPro" id="IPR025110">
    <property type="entry name" value="AMP-bd_C"/>
</dbReference>
<comment type="catalytic activity">
    <reaction evidence="7">
        <text>tetracosanoate + ATP + CoA = tetracosanoyl-CoA + AMP + diphosphate</text>
        <dbReference type="Rhea" id="RHEA:33639"/>
        <dbReference type="ChEBI" id="CHEBI:30616"/>
        <dbReference type="ChEBI" id="CHEBI:31014"/>
        <dbReference type="ChEBI" id="CHEBI:33019"/>
        <dbReference type="ChEBI" id="CHEBI:57287"/>
        <dbReference type="ChEBI" id="CHEBI:65052"/>
        <dbReference type="ChEBI" id="CHEBI:456215"/>
    </reaction>
    <physiologicalReaction direction="left-to-right" evidence="7">
        <dbReference type="Rhea" id="RHEA:33640"/>
    </physiologicalReaction>
</comment>
<gene>
    <name evidence="11" type="ORF">KP79_PYT15525</name>
</gene>
<keyword evidence="2" id="KW-0436">Ligase</keyword>
<evidence type="ECO:0000256" key="2">
    <source>
        <dbReference type="ARBA" id="ARBA00022598"/>
    </source>
</evidence>
<keyword evidence="3" id="KW-0443">Lipid metabolism</keyword>
<dbReference type="GO" id="GO:0044539">
    <property type="term" value="P:long-chain fatty acid import into cell"/>
    <property type="evidence" value="ECO:0007669"/>
    <property type="project" value="TreeGrafter"/>
</dbReference>
<sequence length="629" mass="70144">MPSAKEKVLMGLGGAAGAGILAWRTMFPWIGYDLEMMKAGKKAMDEIAIDVAKRRFAIDMFEEQAANHPRDVMLIFENRAYTFELMNNQACKVANIAMNWGLPQGSTVAIFYENEPAFIWTFLGLLKLGLGVAFLNSNIRSKPLLHSIATSDARILLVGSGEELHQAIHEIKGDLDIPIFVSGITSEEAGSRYQSMDDLMLTSQPSEICSSIRNTVALISPCIYIYTSGTTGLPKPAIVNIAKGVGFSKFCLFSGMKKGDVIYTTTPLYHSAAVLALFCVMNTGATMLLRRKFSASHYWSDCRQHGVTIAQYIGELCRYLLAQPEDPEEGVHNIRVMIGNGLRKDIWVEFQKRFKIPKIMEFFGATEGTTAMVNVNGRVGAVGRMSPFLNKLTPTPAYIVKYDPEIEEPYRNKQGFCEECKIGEAGILIGSIPMIYAQGFYKGGKAVNEKKTLRNVFKKGDAFFTFGDLLYKDSDHFVYFKDRVGDTFRWKGENVSTNEVANVLTGLDFIQDANVYGVHIPGKDGRAGMAGILLKDGLKFSDDMLPKIYEHCQRNLPGYARPLFLRFLKEMSLTVTFKQRKVEVVKEGFDPSKVTDPLYSISVDKKTYVPLTLDTFSQLIGKNGQKENY</sequence>
<dbReference type="SUPFAM" id="SSF56801">
    <property type="entry name" value="Acetyl-CoA synthetase-like"/>
    <property type="match status" value="1"/>
</dbReference>
<dbReference type="Gene3D" id="3.30.300.30">
    <property type="match status" value="1"/>
</dbReference>
<dbReference type="PANTHER" id="PTHR43107:SF22">
    <property type="entry name" value="VERY LONG-CHAIN ACYL-COA SYNTHETASE"/>
    <property type="match status" value="1"/>
</dbReference>
<evidence type="ECO:0000256" key="3">
    <source>
        <dbReference type="ARBA" id="ARBA00022832"/>
    </source>
</evidence>
<dbReference type="InterPro" id="IPR045851">
    <property type="entry name" value="AMP-bd_C_sf"/>
</dbReference>
<dbReference type="Pfam" id="PF00501">
    <property type="entry name" value="AMP-binding"/>
    <property type="match status" value="1"/>
</dbReference>
<feature type="transmembrane region" description="Helical" evidence="8">
    <location>
        <begin position="268"/>
        <end position="289"/>
    </location>
</feature>
<evidence type="ECO:0000256" key="5">
    <source>
        <dbReference type="ARBA" id="ARBA00036527"/>
    </source>
</evidence>
<feature type="domain" description="AMP-binding enzyme C-terminal" evidence="10">
    <location>
        <begin position="499"/>
        <end position="578"/>
    </location>
</feature>
<dbReference type="OrthoDB" id="288590at2759"/>
<dbReference type="Gene3D" id="3.40.50.12780">
    <property type="entry name" value="N-terminal domain of ligase-like"/>
    <property type="match status" value="1"/>
</dbReference>
<dbReference type="FunFam" id="3.30.300.30:FF:000002">
    <property type="entry name" value="Long-chain fatty acid transport protein 1"/>
    <property type="match status" value="1"/>
</dbReference>
<keyword evidence="8" id="KW-0812">Transmembrane</keyword>
<evidence type="ECO:0000256" key="1">
    <source>
        <dbReference type="ARBA" id="ARBA00006432"/>
    </source>
</evidence>
<dbReference type="STRING" id="6573.A0A210Q2W6"/>
<organism evidence="11 12">
    <name type="scientific">Mizuhopecten yessoensis</name>
    <name type="common">Japanese scallop</name>
    <name type="synonym">Patinopecten yessoensis</name>
    <dbReference type="NCBI Taxonomy" id="6573"/>
    <lineage>
        <taxon>Eukaryota</taxon>
        <taxon>Metazoa</taxon>
        <taxon>Spiralia</taxon>
        <taxon>Lophotrochozoa</taxon>
        <taxon>Mollusca</taxon>
        <taxon>Bivalvia</taxon>
        <taxon>Autobranchia</taxon>
        <taxon>Pteriomorphia</taxon>
        <taxon>Pectinida</taxon>
        <taxon>Pectinoidea</taxon>
        <taxon>Pectinidae</taxon>
        <taxon>Mizuhopecten</taxon>
    </lineage>
</organism>
<evidence type="ECO:0000259" key="10">
    <source>
        <dbReference type="Pfam" id="PF13193"/>
    </source>
</evidence>
<dbReference type="GO" id="GO:0004467">
    <property type="term" value="F:long-chain fatty acid-CoA ligase activity"/>
    <property type="evidence" value="ECO:0007669"/>
    <property type="project" value="UniProtKB-EC"/>
</dbReference>
<evidence type="ECO:0000313" key="12">
    <source>
        <dbReference type="Proteomes" id="UP000242188"/>
    </source>
</evidence>
<comment type="catalytic activity">
    <reaction evidence="5">
        <text>a very long-chain fatty acid + ATP + CoA = a very long-chain fatty acyl-CoA + AMP + diphosphate</text>
        <dbReference type="Rhea" id="RHEA:54536"/>
        <dbReference type="ChEBI" id="CHEBI:30616"/>
        <dbReference type="ChEBI" id="CHEBI:33019"/>
        <dbReference type="ChEBI" id="CHEBI:57287"/>
        <dbReference type="ChEBI" id="CHEBI:58950"/>
        <dbReference type="ChEBI" id="CHEBI:138261"/>
        <dbReference type="ChEBI" id="CHEBI:456215"/>
    </reaction>
    <physiologicalReaction direction="left-to-right" evidence="5">
        <dbReference type="Rhea" id="RHEA:54537"/>
    </physiologicalReaction>
</comment>
<name>A0A210Q2W6_MIZYE</name>
<evidence type="ECO:0000259" key="9">
    <source>
        <dbReference type="Pfam" id="PF00501"/>
    </source>
</evidence>
<feature type="transmembrane region" description="Helical" evidence="8">
    <location>
        <begin position="117"/>
        <end position="135"/>
    </location>
</feature>
<dbReference type="GO" id="GO:0005324">
    <property type="term" value="F:long-chain fatty acid transmembrane transporter activity"/>
    <property type="evidence" value="ECO:0007669"/>
    <property type="project" value="TreeGrafter"/>
</dbReference>
<comment type="similarity">
    <text evidence="1">Belongs to the ATP-dependent AMP-binding enzyme family.</text>
</comment>
<evidence type="ECO:0000256" key="7">
    <source>
        <dbReference type="ARBA" id="ARBA00048666"/>
    </source>
</evidence>
<dbReference type="PANTHER" id="PTHR43107">
    <property type="entry name" value="LONG-CHAIN FATTY ACID TRANSPORT PROTEIN"/>
    <property type="match status" value="1"/>
</dbReference>
<keyword evidence="3" id="KW-0276">Fatty acid metabolism</keyword>
<reference evidence="11 12" key="1">
    <citation type="journal article" date="2017" name="Nat. Ecol. Evol.">
        <title>Scallop genome provides insights into evolution of bilaterian karyotype and development.</title>
        <authorList>
            <person name="Wang S."/>
            <person name="Zhang J."/>
            <person name="Jiao W."/>
            <person name="Li J."/>
            <person name="Xun X."/>
            <person name="Sun Y."/>
            <person name="Guo X."/>
            <person name="Huan P."/>
            <person name="Dong B."/>
            <person name="Zhang L."/>
            <person name="Hu X."/>
            <person name="Sun X."/>
            <person name="Wang J."/>
            <person name="Zhao C."/>
            <person name="Wang Y."/>
            <person name="Wang D."/>
            <person name="Huang X."/>
            <person name="Wang R."/>
            <person name="Lv J."/>
            <person name="Li Y."/>
            <person name="Zhang Z."/>
            <person name="Liu B."/>
            <person name="Lu W."/>
            <person name="Hui Y."/>
            <person name="Liang J."/>
            <person name="Zhou Z."/>
            <person name="Hou R."/>
            <person name="Li X."/>
            <person name="Liu Y."/>
            <person name="Li H."/>
            <person name="Ning X."/>
            <person name="Lin Y."/>
            <person name="Zhao L."/>
            <person name="Xing Q."/>
            <person name="Dou J."/>
            <person name="Li Y."/>
            <person name="Mao J."/>
            <person name="Guo H."/>
            <person name="Dou H."/>
            <person name="Li T."/>
            <person name="Mu C."/>
            <person name="Jiang W."/>
            <person name="Fu Q."/>
            <person name="Fu X."/>
            <person name="Miao Y."/>
            <person name="Liu J."/>
            <person name="Yu Q."/>
            <person name="Li R."/>
            <person name="Liao H."/>
            <person name="Li X."/>
            <person name="Kong Y."/>
            <person name="Jiang Z."/>
            <person name="Chourrout D."/>
            <person name="Li R."/>
            <person name="Bao Z."/>
        </authorList>
    </citation>
    <scope>NUCLEOTIDE SEQUENCE [LARGE SCALE GENOMIC DNA]</scope>
    <source>
        <strain evidence="11 12">PY_sf001</strain>
    </source>
</reference>
<dbReference type="InterPro" id="IPR042099">
    <property type="entry name" value="ANL_N_sf"/>
</dbReference>
<dbReference type="InterPro" id="IPR000873">
    <property type="entry name" value="AMP-dep_synth/lig_dom"/>
</dbReference>
<proteinExistence type="inferred from homology"/>
<evidence type="ECO:0000256" key="6">
    <source>
        <dbReference type="ARBA" id="ARBA00041297"/>
    </source>
</evidence>
<dbReference type="GO" id="GO:0005789">
    <property type="term" value="C:endoplasmic reticulum membrane"/>
    <property type="evidence" value="ECO:0007669"/>
    <property type="project" value="TreeGrafter"/>
</dbReference>
<dbReference type="GO" id="GO:0005886">
    <property type="term" value="C:plasma membrane"/>
    <property type="evidence" value="ECO:0007669"/>
    <property type="project" value="TreeGrafter"/>
</dbReference>
<comment type="caution">
    <text evidence="11">The sequence shown here is derived from an EMBL/GenBank/DDBJ whole genome shotgun (WGS) entry which is preliminary data.</text>
</comment>
<dbReference type="EC" id="6.2.1.3" evidence="4"/>
<dbReference type="EMBL" id="NEDP02005166">
    <property type="protein sequence ID" value="OWF43098.1"/>
    <property type="molecule type" value="Genomic_DNA"/>
</dbReference>
<dbReference type="Pfam" id="PF13193">
    <property type="entry name" value="AMP-binding_C"/>
    <property type="match status" value="1"/>
</dbReference>
<dbReference type="InterPro" id="IPR020845">
    <property type="entry name" value="AMP-binding_CS"/>
</dbReference>
<evidence type="ECO:0000256" key="8">
    <source>
        <dbReference type="SAM" id="Phobius"/>
    </source>
</evidence>
<dbReference type="PROSITE" id="PS00455">
    <property type="entry name" value="AMP_BINDING"/>
    <property type="match status" value="1"/>
</dbReference>